<evidence type="ECO:0000256" key="6">
    <source>
        <dbReference type="ARBA" id="ARBA00038095"/>
    </source>
</evidence>
<dbReference type="Gene3D" id="3.40.630.30">
    <property type="match status" value="1"/>
</dbReference>
<accession>M9R6L8</accession>
<dbReference type="GO" id="GO:0043810">
    <property type="term" value="F:ornithine-acyl [acyl carrier protein] N-acyltransferase activity"/>
    <property type="evidence" value="ECO:0007669"/>
    <property type="project" value="UniProtKB-EC"/>
</dbReference>
<dbReference type="Pfam" id="PF13444">
    <property type="entry name" value="Acetyltransf_5"/>
    <property type="match status" value="1"/>
</dbReference>
<evidence type="ECO:0000256" key="4">
    <source>
        <dbReference type="ARBA" id="ARBA00023098"/>
    </source>
</evidence>
<evidence type="ECO:0000256" key="9">
    <source>
        <dbReference type="ARBA" id="ARBA00045724"/>
    </source>
</evidence>
<evidence type="ECO:0000313" key="12">
    <source>
        <dbReference type="Proteomes" id="UP000005307"/>
    </source>
</evidence>
<evidence type="ECO:0000256" key="1">
    <source>
        <dbReference type="ARBA" id="ARBA00005189"/>
    </source>
</evidence>
<comment type="catalytic activity">
    <reaction evidence="10">
        <text>a (3R)-hydroxyacyl-[ACP] + L-ornithine = a lyso-ornithine lipid + holo-[ACP] + H(+)</text>
        <dbReference type="Rhea" id="RHEA:20633"/>
        <dbReference type="Rhea" id="RHEA-COMP:9685"/>
        <dbReference type="Rhea" id="RHEA-COMP:9945"/>
        <dbReference type="ChEBI" id="CHEBI:15378"/>
        <dbReference type="ChEBI" id="CHEBI:46911"/>
        <dbReference type="ChEBI" id="CHEBI:64479"/>
        <dbReference type="ChEBI" id="CHEBI:78827"/>
        <dbReference type="ChEBI" id="CHEBI:138482"/>
        <dbReference type="EC" id="2.3.2.30"/>
    </reaction>
    <physiologicalReaction direction="left-to-right" evidence="10">
        <dbReference type="Rhea" id="RHEA:20634"/>
    </physiologicalReaction>
</comment>
<comment type="similarity">
    <text evidence="6">Belongs to the acetyltransferase family. OlsB subfamily.</text>
</comment>
<dbReference type="PANTHER" id="PTHR37323">
    <property type="entry name" value="GCN5-RELATED N-ACETYLTRANSFERASE"/>
    <property type="match status" value="1"/>
</dbReference>
<evidence type="ECO:0000256" key="10">
    <source>
        <dbReference type="ARBA" id="ARBA00047785"/>
    </source>
</evidence>
<sequence>MTSWVTGEGASRVSTHQGSYHRAANLGMAKVQSPLEDTVLRRGTYVARFAESADDVQRCQQLRHRCFVEDAGGQARVGGIETDKFDKRCDHIMVEDRAGALVCCYRLMSIDSGRAITSSYSAQYYDLERLSGYAAPMLELGRFCNDPAVRDPDVLRIAWGMLAAVVDARSVGMLFGCSSFAGTDAGIYAQAFDLLVQRHQAPDSWQPGVKAPHVVRFGAHARAVTDRTASDHMVLNHAVAMAQVPALLKTYLSMGGWVSDHAVIDTAMNTLHVFTGVEIANIPPARAKALRAVAGKT</sequence>
<keyword evidence="5" id="KW-0012">Acyltransferase</keyword>
<dbReference type="EC" id="2.3.2.30" evidence="7"/>
<keyword evidence="3" id="KW-0808">Transferase</keyword>
<keyword evidence="12" id="KW-1185">Reference proteome</keyword>
<dbReference type="SUPFAM" id="SSF55729">
    <property type="entry name" value="Acyl-CoA N-acyltransferases (Nat)"/>
    <property type="match status" value="1"/>
</dbReference>
<gene>
    <name evidence="11" type="ORF">OAN307_c27320</name>
</gene>
<evidence type="ECO:0000256" key="3">
    <source>
        <dbReference type="ARBA" id="ARBA00022679"/>
    </source>
</evidence>
<comment type="pathway">
    <text evidence="1">Lipid metabolism.</text>
</comment>
<evidence type="ECO:0000313" key="11">
    <source>
        <dbReference type="EMBL" id="AGI68309.1"/>
    </source>
</evidence>
<proteinExistence type="inferred from homology"/>
<dbReference type="InterPro" id="IPR016181">
    <property type="entry name" value="Acyl_CoA_acyltransferase"/>
</dbReference>
<comment type="function">
    <text evidence="9">Catalyzes the first step in the biosynthesis of ornithine lipids, which are phosphorus-free membrane lipids. Catalyzes the 3-hydroxyacyl-acyl carrier protein-dependent acylation of ornithine to form lyso-ornithine lipid (LOL).</text>
</comment>
<dbReference type="EMBL" id="CP003740">
    <property type="protein sequence ID" value="AGI68309.1"/>
    <property type="molecule type" value="Genomic_DNA"/>
</dbReference>
<dbReference type="HOGENOM" id="CLU_058962_1_1_5"/>
<dbReference type="eggNOG" id="COG3176">
    <property type="taxonomic scope" value="Bacteria"/>
</dbReference>
<organism evidence="11 12">
    <name type="scientific">Octadecabacter antarcticus 307</name>
    <dbReference type="NCBI Taxonomy" id="391626"/>
    <lineage>
        <taxon>Bacteria</taxon>
        <taxon>Pseudomonadati</taxon>
        <taxon>Pseudomonadota</taxon>
        <taxon>Alphaproteobacteria</taxon>
        <taxon>Rhodobacterales</taxon>
        <taxon>Roseobacteraceae</taxon>
        <taxon>Octadecabacter</taxon>
    </lineage>
</organism>
<name>M9R6L8_9RHOB</name>
<keyword evidence="4" id="KW-0443">Lipid metabolism</keyword>
<dbReference type="Proteomes" id="UP000005307">
    <property type="component" value="Chromosome"/>
</dbReference>
<reference evidence="11 12" key="1">
    <citation type="journal article" date="2013" name="PLoS ONE">
        <title>Poles Apart: Arctic and Antarctic Octadecabacter strains Share High Genome Plasticity and a New Type of Xanthorhodopsin.</title>
        <authorList>
            <person name="Vollmers J."/>
            <person name="Voget S."/>
            <person name="Dietrich S."/>
            <person name="Gollnow K."/>
            <person name="Smits M."/>
            <person name="Meyer K."/>
            <person name="Brinkhoff T."/>
            <person name="Simon M."/>
            <person name="Daniel R."/>
        </authorList>
    </citation>
    <scope>NUCLEOTIDE SEQUENCE [LARGE SCALE GENOMIC DNA]</scope>
    <source>
        <strain evidence="11 12">307</strain>
    </source>
</reference>
<evidence type="ECO:0000256" key="7">
    <source>
        <dbReference type="ARBA" id="ARBA00039058"/>
    </source>
</evidence>
<dbReference type="GO" id="GO:0006629">
    <property type="term" value="P:lipid metabolic process"/>
    <property type="evidence" value="ECO:0007669"/>
    <property type="project" value="UniProtKB-KW"/>
</dbReference>
<dbReference type="KEGG" id="oat:OAN307_c27320"/>
<dbReference type="STRING" id="391626.OAN307_c27320"/>
<dbReference type="InterPro" id="IPR052351">
    <property type="entry name" value="Ornithine_N-alpha-AT"/>
</dbReference>
<evidence type="ECO:0000256" key="8">
    <source>
        <dbReference type="ARBA" id="ARBA00039866"/>
    </source>
</evidence>
<protein>
    <recommendedName>
        <fullName evidence="8">L-ornithine N(alpha)-acyltransferase</fullName>
        <ecNumber evidence="7">2.3.2.30</ecNumber>
    </recommendedName>
</protein>
<dbReference type="AlphaFoldDB" id="M9R6L8"/>
<evidence type="ECO:0000256" key="2">
    <source>
        <dbReference type="ARBA" id="ARBA00022516"/>
    </source>
</evidence>
<evidence type="ECO:0000256" key="5">
    <source>
        <dbReference type="ARBA" id="ARBA00023315"/>
    </source>
</evidence>
<keyword evidence="2" id="KW-0444">Lipid biosynthesis</keyword>
<dbReference type="PANTHER" id="PTHR37323:SF1">
    <property type="entry name" value="L-ORNITHINE N(ALPHA)-ACYLTRANSFERASE"/>
    <property type="match status" value="1"/>
</dbReference>